<accession>A0A3C1KT28</accession>
<dbReference type="InterPro" id="IPR014469">
    <property type="entry name" value="DUF2271"/>
</dbReference>
<evidence type="ECO:0000313" key="3">
    <source>
        <dbReference type="Proteomes" id="UP000259273"/>
    </source>
</evidence>
<organism evidence="2 3">
    <name type="scientific">Haliea salexigens</name>
    <dbReference type="NCBI Taxonomy" id="287487"/>
    <lineage>
        <taxon>Bacteria</taxon>
        <taxon>Pseudomonadati</taxon>
        <taxon>Pseudomonadota</taxon>
        <taxon>Gammaproteobacteria</taxon>
        <taxon>Cellvibrionales</taxon>
        <taxon>Halieaceae</taxon>
        <taxon>Haliea</taxon>
    </lineage>
</organism>
<dbReference type="Proteomes" id="UP000259273">
    <property type="component" value="Unassembled WGS sequence"/>
</dbReference>
<reference evidence="2 3" key="1">
    <citation type="journal article" date="2018" name="Nat. Biotechnol.">
        <title>A standardized bacterial taxonomy based on genome phylogeny substantially revises the tree of life.</title>
        <authorList>
            <person name="Parks D.H."/>
            <person name="Chuvochina M."/>
            <person name="Waite D.W."/>
            <person name="Rinke C."/>
            <person name="Skarshewski A."/>
            <person name="Chaumeil P.A."/>
            <person name="Hugenholtz P."/>
        </authorList>
    </citation>
    <scope>NUCLEOTIDE SEQUENCE [LARGE SCALE GENOMIC DNA]</scope>
    <source>
        <strain evidence="2">UBA9158</strain>
    </source>
</reference>
<dbReference type="Pfam" id="PF10029">
    <property type="entry name" value="DUF2271"/>
    <property type="match status" value="1"/>
</dbReference>
<feature type="signal peptide" evidence="1">
    <location>
        <begin position="1"/>
        <end position="22"/>
    </location>
</feature>
<comment type="caution">
    <text evidence="2">The sequence shown here is derived from an EMBL/GenBank/DDBJ whole genome shotgun (WGS) entry which is preliminary data.</text>
</comment>
<evidence type="ECO:0000313" key="2">
    <source>
        <dbReference type="EMBL" id="HAN29356.1"/>
    </source>
</evidence>
<keyword evidence="1" id="KW-0732">Signal</keyword>
<dbReference type="AlphaFoldDB" id="A0A3C1KT28"/>
<proteinExistence type="predicted"/>
<protein>
    <submittedName>
        <fullName evidence="2">DUF2271 domain-containing protein</fullName>
    </submittedName>
</protein>
<feature type="chain" id="PRO_5017717398" evidence="1">
    <location>
        <begin position="23"/>
        <end position="156"/>
    </location>
</feature>
<sequence>MKRLFATTGLMLILCLSNLAQAAEVTITTALNTYRGNDAYLAIYLTDADGKYARTLWVAGGKSKYYRHLLDWARGSGMQRSEYDGMTGASVSSGDSLTVKVDIDEALIDTGYLIRVDSAVEDQRENRIDAEVALTREGAGRPVTGRGYVKTLSYTL</sequence>
<evidence type="ECO:0000256" key="1">
    <source>
        <dbReference type="SAM" id="SignalP"/>
    </source>
</evidence>
<dbReference type="EMBL" id="DMND01000225">
    <property type="protein sequence ID" value="HAN29356.1"/>
    <property type="molecule type" value="Genomic_DNA"/>
</dbReference>
<name>A0A3C1KT28_9GAMM</name>
<gene>
    <name evidence="2" type="ORF">DCP75_16860</name>
</gene>